<keyword evidence="2" id="KW-1185">Reference proteome</keyword>
<evidence type="ECO:0000313" key="1">
    <source>
        <dbReference type="EMBL" id="GFO58881.1"/>
    </source>
</evidence>
<gene>
    <name evidence="1" type="ORF">GMST_12060</name>
</gene>
<protein>
    <submittedName>
        <fullName evidence="1">Uncharacterized protein</fullName>
    </submittedName>
</protein>
<accession>A0A6V8MFU4</accession>
<dbReference type="EMBL" id="BLXX01000002">
    <property type="protein sequence ID" value="GFO58881.1"/>
    <property type="molecule type" value="Genomic_DNA"/>
</dbReference>
<organism evidence="1 2">
    <name type="scientific">Geomonas silvestris</name>
    <dbReference type="NCBI Taxonomy" id="2740184"/>
    <lineage>
        <taxon>Bacteria</taxon>
        <taxon>Pseudomonadati</taxon>
        <taxon>Thermodesulfobacteriota</taxon>
        <taxon>Desulfuromonadia</taxon>
        <taxon>Geobacterales</taxon>
        <taxon>Geobacteraceae</taxon>
        <taxon>Geomonas</taxon>
    </lineage>
</organism>
<proteinExistence type="predicted"/>
<dbReference type="Proteomes" id="UP000556026">
    <property type="component" value="Unassembled WGS sequence"/>
</dbReference>
<sequence>MRLRVVDRLDLGSLFFQRHLIAFTHPELIHIKFHAPLPRASDPDHRKIYRRPVPLHWITAPPPEKLQPLL</sequence>
<comment type="caution">
    <text evidence="1">The sequence shown here is derived from an EMBL/GenBank/DDBJ whole genome shotgun (WGS) entry which is preliminary data.</text>
</comment>
<dbReference type="AlphaFoldDB" id="A0A6V8MFU4"/>
<evidence type="ECO:0000313" key="2">
    <source>
        <dbReference type="Proteomes" id="UP000556026"/>
    </source>
</evidence>
<reference evidence="2" key="1">
    <citation type="submission" date="2020-06" db="EMBL/GenBank/DDBJ databases">
        <title>Draft genomic sequence of Geomonas sp. Red330.</title>
        <authorList>
            <person name="Itoh H."/>
            <person name="Zhenxing X."/>
            <person name="Ushijima N."/>
            <person name="Masuda Y."/>
            <person name="Shiratori Y."/>
            <person name="Senoo K."/>
        </authorList>
    </citation>
    <scope>NUCLEOTIDE SEQUENCE [LARGE SCALE GENOMIC DNA]</scope>
    <source>
        <strain evidence="2">Red330</strain>
    </source>
</reference>
<name>A0A6V8MFU4_9BACT</name>